<evidence type="ECO:0000256" key="6">
    <source>
        <dbReference type="ARBA" id="ARBA00012518"/>
    </source>
</evidence>
<evidence type="ECO:0000256" key="5">
    <source>
        <dbReference type="ARBA" id="ARBA00010485"/>
    </source>
</evidence>
<gene>
    <name evidence="20" type="primary">murB</name>
    <name evidence="22" type="ORF">BKG89_00775</name>
</gene>
<comment type="subcellular location">
    <subcellularLocation>
        <location evidence="3 20">Cytoplasm</location>
    </subcellularLocation>
</comment>
<feature type="active site" description="Proton donor" evidence="20">
    <location>
        <position position="228"/>
    </location>
</feature>
<keyword evidence="17 20" id="KW-0961">Cell wall biogenesis/degradation</keyword>
<dbReference type="NCBIfam" id="NF000755">
    <property type="entry name" value="PRK00046.1"/>
    <property type="match status" value="1"/>
</dbReference>
<dbReference type="EC" id="1.3.1.98" evidence="6 20"/>
<feature type="active site" evidence="20">
    <location>
        <position position="324"/>
    </location>
</feature>
<evidence type="ECO:0000256" key="1">
    <source>
        <dbReference type="ARBA" id="ARBA00001974"/>
    </source>
</evidence>
<evidence type="ECO:0000259" key="21">
    <source>
        <dbReference type="PROSITE" id="PS51387"/>
    </source>
</evidence>
<dbReference type="InterPro" id="IPR036318">
    <property type="entry name" value="FAD-bd_PCMH-like_sf"/>
</dbReference>
<dbReference type="InterPro" id="IPR016166">
    <property type="entry name" value="FAD-bd_PCMH"/>
</dbReference>
<comment type="pathway">
    <text evidence="4 20">Cell wall biogenesis; peptidoglycan biosynthesis.</text>
</comment>
<keyword evidence="10 20" id="KW-0285">Flavoprotein</keyword>
<dbReference type="SUPFAM" id="SSF56194">
    <property type="entry name" value="Uridine diphospho-N-Acetylenolpyruvylglucosamine reductase, MurB, C-terminal domain"/>
    <property type="match status" value="1"/>
</dbReference>
<keyword evidence="9 20" id="KW-0132">Cell division</keyword>
<evidence type="ECO:0000256" key="17">
    <source>
        <dbReference type="ARBA" id="ARBA00023316"/>
    </source>
</evidence>
<evidence type="ECO:0000256" key="10">
    <source>
        <dbReference type="ARBA" id="ARBA00022630"/>
    </source>
</evidence>
<comment type="cofactor">
    <cofactor evidence="1 20">
        <name>FAD</name>
        <dbReference type="ChEBI" id="CHEBI:57692"/>
    </cofactor>
</comment>
<name>A0ABX3L095_9PAST</name>
<dbReference type="Gene3D" id="3.30.43.10">
    <property type="entry name" value="Uridine Diphospho-n-acetylenolpyruvylglucosamine Reductase, domain 2"/>
    <property type="match status" value="1"/>
</dbReference>
<dbReference type="PANTHER" id="PTHR21071">
    <property type="entry name" value="UDP-N-ACETYLENOLPYRUVOYLGLUCOSAMINE REDUCTASE"/>
    <property type="match status" value="1"/>
</dbReference>
<dbReference type="InterPro" id="IPR016169">
    <property type="entry name" value="FAD-bd_PCMH_sub2"/>
</dbReference>
<evidence type="ECO:0000313" key="23">
    <source>
        <dbReference type="Proteomes" id="UP000188820"/>
    </source>
</evidence>
<dbReference type="PANTHER" id="PTHR21071:SF4">
    <property type="entry name" value="UDP-N-ACETYLENOLPYRUVOYLGLUCOSAMINE REDUCTASE"/>
    <property type="match status" value="1"/>
</dbReference>
<keyword evidence="16 20" id="KW-0131">Cell cycle</keyword>
<dbReference type="Gene3D" id="3.30.465.10">
    <property type="match status" value="1"/>
</dbReference>
<evidence type="ECO:0000256" key="14">
    <source>
        <dbReference type="ARBA" id="ARBA00022984"/>
    </source>
</evidence>
<proteinExistence type="inferred from homology"/>
<keyword evidence="15 20" id="KW-0560">Oxidoreductase</keyword>
<organism evidence="22 23">
    <name type="scientific">Rodentibacter caecimuris</name>
    <dbReference type="NCBI Taxonomy" id="1796644"/>
    <lineage>
        <taxon>Bacteria</taxon>
        <taxon>Pseudomonadati</taxon>
        <taxon>Pseudomonadota</taxon>
        <taxon>Gammaproteobacteria</taxon>
        <taxon>Pasteurellales</taxon>
        <taxon>Pasteurellaceae</taxon>
        <taxon>Rodentibacter</taxon>
    </lineage>
</organism>
<keyword evidence="12 20" id="KW-0521">NADP</keyword>
<evidence type="ECO:0000256" key="18">
    <source>
        <dbReference type="ARBA" id="ARBA00031026"/>
    </source>
</evidence>
<dbReference type="InterPro" id="IPR036635">
    <property type="entry name" value="MurB_C_sf"/>
</dbReference>
<comment type="caution">
    <text evidence="22">The sequence shown here is derived from an EMBL/GenBank/DDBJ whole genome shotgun (WGS) entry which is preliminary data.</text>
</comment>
<dbReference type="InterPro" id="IPR016167">
    <property type="entry name" value="FAD-bd_PCMH_sub1"/>
</dbReference>
<evidence type="ECO:0000256" key="12">
    <source>
        <dbReference type="ARBA" id="ARBA00022857"/>
    </source>
</evidence>
<dbReference type="Gene3D" id="3.90.78.10">
    <property type="entry name" value="UDP-N-acetylenolpyruvoylglucosamine reductase, C-terminal domain"/>
    <property type="match status" value="1"/>
</dbReference>
<sequence length="345" mass="38412">MQNLQPFHTFHISVNARQIINIYNIEQLKTVWQEASQQGLPILFLGQGSNILFLEDFKGTVLINCLKGISHKQDNSFHYLHIQAGENWHNLVEWSLSQGINGLENLALIPGCAGSAPIQNIGAYGVEFKDVCDYVDVLNLHNGRTFRLSTEQCKFGYRDSIFKHQYAKGYIITAVGLKLAKKWIPILKYGSLVNFDQRTVKAQQIFEEVCKIRQSKLPNPDQFGNAGSFFKNPLVSAAQFIEIKKLAENIPHFPQSDGSIKLAAGWLIDQCGLKGMQIGGAAVHQLQALVLINKAQASGQDVLHLASFVYKQVLQKFGVALESEVRFIAAEGEVNSTTLIAQTQE</sequence>
<evidence type="ECO:0000256" key="19">
    <source>
        <dbReference type="ARBA" id="ARBA00048914"/>
    </source>
</evidence>
<evidence type="ECO:0000256" key="7">
    <source>
        <dbReference type="ARBA" id="ARBA00015188"/>
    </source>
</evidence>
<keyword evidence="11 20" id="KW-0274">FAD</keyword>
<dbReference type="Proteomes" id="UP000188820">
    <property type="component" value="Unassembled WGS sequence"/>
</dbReference>
<dbReference type="HAMAP" id="MF_00037">
    <property type="entry name" value="MurB"/>
    <property type="match status" value="1"/>
</dbReference>
<comment type="similarity">
    <text evidence="5 20">Belongs to the MurB family.</text>
</comment>
<evidence type="ECO:0000256" key="4">
    <source>
        <dbReference type="ARBA" id="ARBA00004752"/>
    </source>
</evidence>
<evidence type="ECO:0000256" key="11">
    <source>
        <dbReference type="ARBA" id="ARBA00022827"/>
    </source>
</evidence>
<evidence type="ECO:0000256" key="8">
    <source>
        <dbReference type="ARBA" id="ARBA00022490"/>
    </source>
</evidence>
<evidence type="ECO:0000256" key="13">
    <source>
        <dbReference type="ARBA" id="ARBA00022960"/>
    </source>
</evidence>
<dbReference type="PROSITE" id="PS51387">
    <property type="entry name" value="FAD_PCMH"/>
    <property type="match status" value="1"/>
</dbReference>
<evidence type="ECO:0000256" key="20">
    <source>
        <dbReference type="HAMAP-Rule" id="MF_00037"/>
    </source>
</evidence>
<dbReference type="SUPFAM" id="SSF56176">
    <property type="entry name" value="FAD-binding/transporter-associated domain-like"/>
    <property type="match status" value="1"/>
</dbReference>
<dbReference type="NCBIfam" id="TIGR00179">
    <property type="entry name" value="murB"/>
    <property type="match status" value="1"/>
</dbReference>
<keyword evidence="13 20" id="KW-0133">Cell shape</keyword>
<keyword evidence="8 20" id="KW-0963">Cytoplasm</keyword>
<evidence type="ECO:0000313" key="22">
    <source>
        <dbReference type="EMBL" id="OOF71396.1"/>
    </source>
</evidence>
<evidence type="ECO:0000256" key="15">
    <source>
        <dbReference type="ARBA" id="ARBA00023002"/>
    </source>
</evidence>
<comment type="function">
    <text evidence="2 20">Cell wall formation.</text>
</comment>
<accession>A0ABX3L095</accession>
<dbReference type="InterPro" id="IPR003170">
    <property type="entry name" value="MurB"/>
</dbReference>
<dbReference type="InterPro" id="IPR006094">
    <property type="entry name" value="Oxid_FAD_bind_N"/>
</dbReference>
<dbReference type="RefSeq" id="WP_077462289.1">
    <property type="nucleotide sequence ID" value="NZ_MLAA01000002.1"/>
</dbReference>
<evidence type="ECO:0000256" key="3">
    <source>
        <dbReference type="ARBA" id="ARBA00004496"/>
    </source>
</evidence>
<keyword evidence="23" id="KW-1185">Reference proteome</keyword>
<evidence type="ECO:0000256" key="2">
    <source>
        <dbReference type="ARBA" id="ARBA00003921"/>
    </source>
</evidence>
<evidence type="ECO:0000256" key="9">
    <source>
        <dbReference type="ARBA" id="ARBA00022618"/>
    </source>
</evidence>
<keyword evidence="14 20" id="KW-0573">Peptidoglycan synthesis</keyword>
<feature type="active site" evidence="20">
    <location>
        <position position="158"/>
    </location>
</feature>
<dbReference type="EMBL" id="MLAA01000002">
    <property type="protein sequence ID" value="OOF71396.1"/>
    <property type="molecule type" value="Genomic_DNA"/>
</dbReference>
<comment type="catalytic activity">
    <reaction evidence="19 20">
        <text>UDP-N-acetyl-alpha-D-muramate + NADP(+) = UDP-N-acetyl-3-O-(1-carboxyvinyl)-alpha-D-glucosamine + NADPH + H(+)</text>
        <dbReference type="Rhea" id="RHEA:12248"/>
        <dbReference type="ChEBI" id="CHEBI:15378"/>
        <dbReference type="ChEBI" id="CHEBI:57783"/>
        <dbReference type="ChEBI" id="CHEBI:58349"/>
        <dbReference type="ChEBI" id="CHEBI:68483"/>
        <dbReference type="ChEBI" id="CHEBI:70757"/>
        <dbReference type="EC" id="1.3.1.98"/>
    </reaction>
</comment>
<evidence type="ECO:0000256" key="16">
    <source>
        <dbReference type="ARBA" id="ARBA00023306"/>
    </source>
</evidence>
<protein>
    <recommendedName>
        <fullName evidence="7 20">UDP-N-acetylenolpyruvoylglucosamine reductase</fullName>
        <ecNumber evidence="6 20">1.3.1.98</ecNumber>
    </recommendedName>
    <alternativeName>
        <fullName evidence="18 20">UDP-N-acetylmuramate dehydrogenase</fullName>
    </alternativeName>
</protein>
<dbReference type="Pfam" id="PF01565">
    <property type="entry name" value="FAD_binding_4"/>
    <property type="match status" value="1"/>
</dbReference>
<reference evidence="22 23" key="1">
    <citation type="submission" date="2016-10" db="EMBL/GenBank/DDBJ databases">
        <title>Rodentibacter gen. nov. and new species.</title>
        <authorList>
            <person name="Christensen H."/>
        </authorList>
    </citation>
    <scope>NUCLEOTIDE SEQUENCE [LARGE SCALE GENOMIC DNA]</scope>
    <source>
        <strain evidence="22 23">1998236014</strain>
    </source>
</reference>
<dbReference type="Pfam" id="PF02873">
    <property type="entry name" value="MurB_C"/>
    <property type="match status" value="1"/>
</dbReference>
<dbReference type="InterPro" id="IPR011601">
    <property type="entry name" value="MurB_C"/>
</dbReference>
<feature type="domain" description="FAD-binding PCMH-type" evidence="21">
    <location>
        <begin position="12"/>
        <end position="182"/>
    </location>
</feature>